<evidence type="ECO:0000256" key="4">
    <source>
        <dbReference type="PROSITE-ProRule" id="PRU00134"/>
    </source>
</evidence>
<dbReference type="RefSeq" id="XP_020431024.1">
    <property type="nucleotide sequence ID" value="XM_020579185.1"/>
</dbReference>
<keyword evidence="2 4" id="KW-0863">Zinc-finger</keyword>
<feature type="domain" description="MYND-type" evidence="6">
    <location>
        <begin position="792"/>
        <end position="829"/>
    </location>
</feature>
<dbReference type="InterPro" id="IPR019734">
    <property type="entry name" value="TPR_rpt"/>
</dbReference>
<dbReference type="FunCoup" id="D3BI00">
    <property type="interactions" value="134"/>
</dbReference>
<reference evidence="7 8" key="1">
    <citation type="journal article" date="2011" name="Genome Res.">
        <title>Phylogeny-wide analysis of social amoeba genomes highlights ancient origins for complex intercellular communication.</title>
        <authorList>
            <person name="Heidel A.J."/>
            <person name="Lawal H.M."/>
            <person name="Felder M."/>
            <person name="Schilde C."/>
            <person name="Helps N.R."/>
            <person name="Tunggal B."/>
            <person name="Rivero F."/>
            <person name="John U."/>
            <person name="Schleicher M."/>
            <person name="Eichinger L."/>
            <person name="Platzer M."/>
            <person name="Noegel A.A."/>
            <person name="Schaap P."/>
            <person name="Gloeckner G."/>
        </authorList>
    </citation>
    <scope>NUCLEOTIDE SEQUENCE [LARGE SCALE GENOMIC DNA]</scope>
    <source>
        <strain evidence="8">ATCC 26659 / Pp 5 / PN500</strain>
    </source>
</reference>
<dbReference type="EMBL" id="ADBJ01000037">
    <property type="protein sequence ID" value="EFA78900.1"/>
    <property type="molecule type" value="Genomic_DNA"/>
</dbReference>
<sequence length="857" mass="98587">MPTQTTNQIMVVTIEQRYKHRYKFHHDFERILRVFRKVFYERWRKTHGKDYVENAEHGEMVRLGTSSFNKIMSVVSMKKLCSGRTVEWDYIIWYNVLSNYQWKNIPERQLIAQNEDITKLTNLMNRYFFWDDSKKKVKQRRCSLNLFHGCRSCPHEEDFKVWDYMTKVREHNTDVLVRIDRTMTNKDWSDVWRAFQQNDDNYQAAPLYNDDELNEMEPSMAYKKQADEQMTKGNFVLAIHLLTLALDYRGVTEHHLAGLFEQRATCYVLWMEKNKMAIKSFGKLAKRDIQRSLAIRPCHAASYSVLARCHDIINRLDKAAKAAYFHKTALLLDPKNQAFLDAKKRSEEMAKRYLPYAMPIHPLSIDPFVMSRGDLPTREHMDIFQSLTEVELASYYDVHKATEFDGSKARREHYDKSTEEFQQPSISKAKEAIDIYRKSIKERTIHAECYVRVACQYLDGTLRNEPGARDKAVELLKIAIQQTFVLSTGFKINNGVGEAYLLLGKLALGDKQSEQAIDYFHKAIENNDGCLTLSSAAFQLGTVYIKSGGDSNNIEVERGLAILKVAADNGSKEAAVSLRDYYLQTNGVDSPLTKYWTSWVKIPPRWNAEPPIVFPGSELQQPLSRPTDANDKKIISYFRSLLLKNAKSEVEIPKTAKMTFETKFPKPKFARFTVEDFKVSSKGSLDMGDVGPMAGLDFKALGMPKVYEKCYIVGTMREPALCKGTSVELLIQDVLNTAMRVEVRGYNPRVFKIGCKYAFFTITTCQSKFDGADLWYSEYIAVGGAPSSDSLCRACLKPCKSKCSKCPANYCDRDCQVLDWKDLDHKSLCGVSLPLQRIEENIAKEFENTLKIDDIPL</sequence>
<dbReference type="AlphaFoldDB" id="D3BI00"/>
<evidence type="ECO:0000256" key="1">
    <source>
        <dbReference type="ARBA" id="ARBA00022723"/>
    </source>
</evidence>
<dbReference type="InterPro" id="IPR002893">
    <property type="entry name" value="Znf_MYND"/>
</dbReference>
<dbReference type="Proteomes" id="UP000001396">
    <property type="component" value="Unassembled WGS sequence"/>
</dbReference>
<dbReference type="SUPFAM" id="SSF81901">
    <property type="entry name" value="HCP-like"/>
    <property type="match status" value="1"/>
</dbReference>
<proteinExistence type="predicted"/>
<feature type="repeat" description="TPR" evidence="5">
    <location>
        <begin position="497"/>
        <end position="530"/>
    </location>
</feature>
<dbReference type="InterPro" id="IPR011990">
    <property type="entry name" value="TPR-like_helical_dom_sf"/>
</dbReference>
<dbReference type="InParanoid" id="D3BI00"/>
<protein>
    <recommendedName>
        <fullName evidence="6">MYND-type domain-containing protein</fullName>
    </recommendedName>
</protein>
<dbReference type="GO" id="GO:0008270">
    <property type="term" value="F:zinc ion binding"/>
    <property type="evidence" value="ECO:0007669"/>
    <property type="project" value="UniProtKB-KW"/>
</dbReference>
<evidence type="ECO:0000313" key="8">
    <source>
        <dbReference type="Proteomes" id="UP000001396"/>
    </source>
</evidence>
<dbReference type="PROSITE" id="PS50005">
    <property type="entry name" value="TPR"/>
    <property type="match status" value="1"/>
</dbReference>
<dbReference type="GeneID" id="31363848"/>
<dbReference type="Gene3D" id="6.10.140.2220">
    <property type="match status" value="1"/>
</dbReference>
<keyword evidence="3" id="KW-0862">Zinc</keyword>
<dbReference type="SUPFAM" id="SSF144232">
    <property type="entry name" value="HIT/MYND zinc finger-like"/>
    <property type="match status" value="1"/>
</dbReference>
<comment type="caution">
    <text evidence="7">The sequence shown here is derived from an EMBL/GenBank/DDBJ whole genome shotgun (WGS) entry which is preliminary data.</text>
</comment>
<name>D3BI00_HETP5</name>
<evidence type="ECO:0000313" key="7">
    <source>
        <dbReference type="EMBL" id="EFA78900.1"/>
    </source>
</evidence>
<accession>D3BI00</accession>
<keyword evidence="5" id="KW-0802">TPR repeat</keyword>
<evidence type="ECO:0000259" key="6">
    <source>
        <dbReference type="PROSITE" id="PS50865"/>
    </source>
</evidence>
<evidence type="ECO:0000256" key="5">
    <source>
        <dbReference type="PROSITE-ProRule" id="PRU00339"/>
    </source>
</evidence>
<keyword evidence="1" id="KW-0479">Metal-binding</keyword>
<dbReference type="SMART" id="SM00028">
    <property type="entry name" value="TPR"/>
    <property type="match status" value="3"/>
</dbReference>
<keyword evidence="8" id="KW-1185">Reference proteome</keyword>
<dbReference type="PROSITE" id="PS50865">
    <property type="entry name" value="ZF_MYND_2"/>
    <property type="match status" value="1"/>
</dbReference>
<organism evidence="7 8">
    <name type="scientific">Heterostelium pallidum (strain ATCC 26659 / Pp 5 / PN500)</name>
    <name type="common">Cellular slime mold</name>
    <name type="synonym">Polysphondylium pallidum</name>
    <dbReference type="NCBI Taxonomy" id="670386"/>
    <lineage>
        <taxon>Eukaryota</taxon>
        <taxon>Amoebozoa</taxon>
        <taxon>Evosea</taxon>
        <taxon>Eumycetozoa</taxon>
        <taxon>Dictyostelia</taxon>
        <taxon>Acytosteliales</taxon>
        <taxon>Acytosteliaceae</taxon>
        <taxon>Heterostelium</taxon>
    </lineage>
</organism>
<dbReference type="SUPFAM" id="SSF48452">
    <property type="entry name" value="TPR-like"/>
    <property type="match status" value="1"/>
</dbReference>
<dbReference type="Gene3D" id="1.25.40.10">
    <property type="entry name" value="Tetratricopeptide repeat domain"/>
    <property type="match status" value="2"/>
</dbReference>
<evidence type="ECO:0000256" key="2">
    <source>
        <dbReference type="ARBA" id="ARBA00022771"/>
    </source>
</evidence>
<evidence type="ECO:0000256" key="3">
    <source>
        <dbReference type="ARBA" id="ARBA00022833"/>
    </source>
</evidence>
<gene>
    <name evidence="7" type="ORF">PPL_08368</name>
</gene>